<dbReference type="InterPro" id="IPR043502">
    <property type="entry name" value="DNA/RNA_pol_sf"/>
</dbReference>
<reference evidence="1 2" key="1">
    <citation type="submission" date="2024-03" db="EMBL/GenBank/DDBJ databases">
        <authorList>
            <person name="Martinez-Hernandez J."/>
        </authorList>
    </citation>
    <scope>NUCLEOTIDE SEQUENCE [LARGE SCALE GENOMIC DNA]</scope>
</reference>
<comment type="caution">
    <text evidence="1">The sequence shown here is derived from an EMBL/GenBank/DDBJ whole genome shotgun (WGS) entry which is preliminary data.</text>
</comment>
<dbReference type="PANTHER" id="PTHR11439">
    <property type="entry name" value="GAG-POL-RELATED RETROTRANSPOSON"/>
    <property type="match status" value="1"/>
</dbReference>
<organism evidence="1 2">
    <name type="scientific">Lupinus luteus</name>
    <name type="common">European yellow lupine</name>
    <dbReference type="NCBI Taxonomy" id="3873"/>
    <lineage>
        <taxon>Eukaryota</taxon>
        <taxon>Viridiplantae</taxon>
        <taxon>Streptophyta</taxon>
        <taxon>Embryophyta</taxon>
        <taxon>Tracheophyta</taxon>
        <taxon>Spermatophyta</taxon>
        <taxon>Magnoliopsida</taxon>
        <taxon>eudicotyledons</taxon>
        <taxon>Gunneridae</taxon>
        <taxon>Pentapetalae</taxon>
        <taxon>rosids</taxon>
        <taxon>fabids</taxon>
        <taxon>Fabales</taxon>
        <taxon>Fabaceae</taxon>
        <taxon>Papilionoideae</taxon>
        <taxon>50 kb inversion clade</taxon>
        <taxon>genistoids sensu lato</taxon>
        <taxon>core genistoids</taxon>
        <taxon>Genisteae</taxon>
        <taxon>Lupinus</taxon>
    </lineage>
</organism>
<name>A0AAV1X3R3_LUPLU</name>
<proteinExistence type="predicted"/>
<dbReference type="AlphaFoldDB" id="A0AAV1X3R3"/>
<sequence>MSQPIDTHYKAVIRVLHYLKSYPAKGLFFATNSSLTLKAFADSDWASCLDTRKSTTRFCIFLGSSIISWKTKKQNTVSRSSSEAEYRAFAALVCELQWLKYLFIDLHISSSSPTSIYCDNRSAIYLAHNLVFHERSKPIEIDCHIVREKIKQGLVHLFPIASAQQLADVFTKSLQPRLFHEVISKLGLCNLNGPT</sequence>
<dbReference type="SUPFAM" id="SSF56672">
    <property type="entry name" value="DNA/RNA polymerases"/>
    <property type="match status" value="1"/>
</dbReference>
<protein>
    <recommendedName>
        <fullName evidence="3">Copia protein</fullName>
    </recommendedName>
</protein>
<evidence type="ECO:0000313" key="2">
    <source>
        <dbReference type="Proteomes" id="UP001497480"/>
    </source>
</evidence>
<accession>A0AAV1X3R3</accession>
<keyword evidence="2" id="KW-1185">Reference proteome</keyword>
<dbReference type="EMBL" id="CAXHTB010000011">
    <property type="protein sequence ID" value="CAL0315596.1"/>
    <property type="molecule type" value="Genomic_DNA"/>
</dbReference>
<gene>
    <name evidence="1" type="ORF">LLUT_LOCUS16656</name>
</gene>
<evidence type="ECO:0008006" key="3">
    <source>
        <dbReference type="Google" id="ProtNLM"/>
    </source>
</evidence>
<evidence type="ECO:0000313" key="1">
    <source>
        <dbReference type="EMBL" id="CAL0315596.1"/>
    </source>
</evidence>
<dbReference type="PANTHER" id="PTHR11439:SF498">
    <property type="entry name" value="DNAK FAMILY PROTEIN"/>
    <property type="match status" value="1"/>
</dbReference>
<dbReference type="Proteomes" id="UP001497480">
    <property type="component" value="Unassembled WGS sequence"/>
</dbReference>
<dbReference type="CDD" id="cd09272">
    <property type="entry name" value="RNase_HI_RT_Ty1"/>
    <property type="match status" value="1"/>
</dbReference>